<feature type="domain" description="Protein kinase" evidence="9">
    <location>
        <begin position="10"/>
        <end position="263"/>
    </location>
</feature>
<keyword evidence="2" id="KW-0723">Serine/threonine-protein kinase</keyword>
<dbReference type="EMBL" id="JAFITR010000049">
    <property type="protein sequence ID" value="MBN4066992.1"/>
    <property type="molecule type" value="Genomic_DNA"/>
</dbReference>
<evidence type="ECO:0000259" key="9">
    <source>
        <dbReference type="PROSITE" id="PS50011"/>
    </source>
</evidence>
<dbReference type="GO" id="GO:0016301">
    <property type="term" value="F:kinase activity"/>
    <property type="evidence" value="ECO:0007669"/>
    <property type="project" value="UniProtKB-KW"/>
</dbReference>
<evidence type="ECO:0000313" key="11">
    <source>
        <dbReference type="Proteomes" id="UP000722121"/>
    </source>
</evidence>
<evidence type="ECO:0000256" key="3">
    <source>
        <dbReference type="ARBA" id="ARBA00022679"/>
    </source>
</evidence>
<organism evidence="10 11">
    <name type="scientific">Simkania negevensis</name>
    <dbReference type="NCBI Taxonomy" id="83561"/>
    <lineage>
        <taxon>Bacteria</taxon>
        <taxon>Pseudomonadati</taxon>
        <taxon>Chlamydiota</taxon>
        <taxon>Chlamydiia</taxon>
        <taxon>Parachlamydiales</taxon>
        <taxon>Simkaniaceae</taxon>
        <taxon>Simkania</taxon>
    </lineage>
</organism>
<name>A0ABS3AQI2_9BACT</name>
<proteinExistence type="predicted"/>
<comment type="caution">
    <text evidence="10">The sequence shown here is derived from an EMBL/GenBank/DDBJ whole genome shotgun (WGS) entry which is preliminary data.</text>
</comment>
<keyword evidence="3" id="KW-0808">Transferase</keyword>
<dbReference type="PANTHER" id="PTHR24361">
    <property type="entry name" value="MITOGEN-ACTIVATED KINASE KINASE KINASE"/>
    <property type="match status" value="1"/>
</dbReference>
<protein>
    <recommendedName>
        <fullName evidence="1">non-specific serine/threonine protein kinase</fullName>
        <ecNumber evidence="1">2.7.11.1</ecNumber>
    </recommendedName>
</protein>
<keyword evidence="11" id="KW-1185">Reference proteome</keyword>
<dbReference type="InterPro" id="IPR000719">
    <property type="entry name" value="Prot_kinase_dom"/>
</dbReference>
<comment type="catalytic activity">
    <reaction evidence="7">
        <text>L-threonyl-[protein] + ATP = O-phospho-L-threonyl-[protein] + ADP + H(+)</text>
        <dbReference type="Rhea" id="RHEA:46608"/>
        <dbReference type="Rhea" id="RHEA-COMP:11060"/>
        <dbReference type="Rhea" id="RHEA-COMP:11605"/>
        <dbReference type="ChEBI" id="CHEBI:15378"/>
        <dbReference type="ChEBI" id="CHEBI:30013"/>
        <dbReference type="ChEBI" id="CHEBI:30616"/>
        <dbReference type="ChEBI" id="CHEBI:61977"/>
        <dbReference type="ChEBI" id="CHEBI:456216"/>
        <dbReference type="EC" id="2.7.11.1"/>
    </reaction>
</comment>
<reference evidence="10 11" key="1">
    <citation type="submission" date="2021-02" db="EMBL/GenBank/DDBJ databases">
        <title>Activity-based single-cell genomes from oceanic crustal fluid captures similar information to metagenomic and metatranscriptomic surveys with orders of magnitude less sampling.</title>
        <authorList>
            <person name="D'Angelo T.S."/>
            <person name="Orcutt B.N."/>
        </authorList>
    </citation>
    <scope>NUCLEOTIDE SEQUENCE [LARGE SCALE GENOMIC DNA]</scope>
    <source>
        <strain evidence="10">AH-315-G07</strain>
    </source>
</reference>
<evidence type="ECO:0000256" key="5">
    <source>
        <dbReference type="ARBA" id="ARBA00022777"/>
    </source>
</evidence>
<dbReference type="PANTHER" id="PTHR24361:SF433">
    <property type="entry name" value="PROTEIN KINASE DOMAIN-CONTAINING PROTEIN"/>
    <property type="match status" value="1"/>
</dbReference>
<dbReference type="Pfam" id="PF00069">
    <property type="entry name" value="Pkinase"/>
    <property type="match status" value="1"/>
</dbReference>
<dbReference type="EC" id="2.7.11.1" evidence="1"/>
<gene>
    <name evidence="10" type="ORF">JYU14_02805</name>
</gene>
<comment type="catalytic activity">
    <reaction evidence="8">
        <text>L-seryl-[protein] + ATP = O-phospho-L-seryl-[protein] + ADP + H(+)</text>
        <dbReference type="Rhea" id="RHEA:17989"/>
        <dbReference type="Rhea" id="RHEA-COMP:9863"/>
        <dbReference type="Rhea" id="RHEA-COMP:11604"/>
        <dbReference type="ChEBI" id="CHEBI:15378"/>
        <dbReference type="ChEBI" id="CHEBI:29999"/>
        <dbReference type="ChEBI" id="CHEBI:30616"/>
        <dbReference type="ChEBI" id="CHEBI:83421"/>
        <dbReference type="ChEBI" id="CHEBI:456216"/>
        <dbReference type="EC" id="2.7.11.1"/>
    </reaction>
</comment>
<evidence type="ECO:0000256" key="8">
    <source>
        <dbReference type="ARBA" id="ARBA00048679"/>
    </source>
</evidence>
<dbReference type="Gene3D" id="1.10.510.10">
    <property type="entry name" value="Transferase(Phosphotransferase) domain 1"/>
    <property type="match status" value="1"/>
</dbReference>
<keyword evidence="5 10" id="KW-0418">Kinase</keyword>
<evidence type="ECO:0000256" key="2">
    <source>
        <dbReference type="ARBA" id="ARBA00022527"/>
    </source>
</evidence>
<dbReference type="SMART" id="SM00220">
    <property type="entry name" value="S_TKc"/>
    <property type="match status" value="1"/>
</dbReference>
<evidence type="ECO:0000256" key="4">
    <source>
        <dbReference type="ARBA" id="ARBA00022741"/>
    </source>
</evidence>
<keyword evidence="4" id="KW-0547">Nucleotide-binding</keyword>
<evidence type="ECO:0000256" key="6">
    <source>
        <dbReference type="ARBA" id="ARBA00022840"/>
    </source>
</evidence>
<sequence length="288" mass="32853">MSGKIVVKGYTVGSKIDQSGLKKIHKALDIKTGKEVFMTLTAVRRGRALNALARRAAQSQKLSLPSLVTAIDHGLVSDQFFYYTHSAVSSFPLEQVLEQSADEVERYYSLFRYFLQALEVVDYIHEAQTTHRDLNTRQLRVTSKKQLILEGFINSRPLSEPRNLTSIVHFPYMAPEQLLGANADKKTDIYSVGVIFYELFTGSLPYDSNYAKLEDFRNGVAPNPTMHKIDVPKEIEAVMMKMLGPRESRYKHTREVINDIEILYSKRSLWMKMCDLSASVKNLFTAMR</sequence>
<evidence type="ECO:0000256" key="1">
    <source>
        <dbReference type="ARBA" id="ARBA00012513"/>
    </source>
</evidence>
<evidence type="ECO:0000313" key="10">
    <source>
        <dbReference type="EMBL" id="MBN4066992.1"/>
    </source>
</evidence>
<evidence type="ECO:0000256" key="7">
    <source>
        <dbReference type="ARBA" id="ARBA00047899"/>
    </source>
</evidence>
<dbReference type="PROSITE" id="PS50011">
    <property type="entry name" value="PROTEIN_KINASE_DOM"/>
    <property type="match status" value="1"/>
</dbReference>
<accession>A0ABS3AQI2</accession>
<dbReference type="Proteomes" id="UP000722121">
    <property type="component" value="Unassembled WGS sequence"/>
</dbReference>
<dbReference type="InterPro" id="IPR053235">
    <property type="entry name" value="Ser_Thr_kinase"/>
</dbReference>
<dbReference type="SUPFAM" id="SSF56112">
    <property type="entry name" value="Protein kinase-like (PK-like)"/>
    <property type="match status" value="1"/>
</dbReference>
<keyword evidence="6" id="KW-0067">ATP-binding</keyword>
<dbReference type="InterPro" id="IPR011009">
    <property type="entry name" value="Kinase-like_dom_sf"/>
</dbReference>